<protein>
    <submittedName>
        <fullName evidence="1">Alpha/beta hydrolase</fullName>
    </submittedName>
</protein>
<dbReference type="Proteomes" id="UP000550729">
    <property type="component" value="Unassembled WGS sequence"/>
</dbReference>
<dbReference type="Gene3D" id="3.40.50.1820">
    <property type="entry name" value="alpha/beta hydrolase"/>
    <property type="match status" value="1"/>
</dbReference>
<sequence>MAHTTSPRALVAMPGTGSDADYVMRAFGSAATTLGVELVALEPTTDLAGGYLAALDAAAAHYGPILVGGVSIGASIVTSWALRNAATCAGVLAALPPWSGPPAGSIASVSAAATAAAMRADGLEATIATMTAGSPEWLSAELTRSWRRLYPDLLAQLDAAASFVGPTLAELGTLAVPLAITASTDDLIHPIDVARQWAAAAPRSVLYELPLHTWGVDAALLGDTCARGWLELTGTTASGS</sequence>
<dbReference type="InterPro" id="IPR029058">
    <property type="entry name" value="AB_hydrolase_fold"/>
</dbReference>
<keyword evidence="2" id="KW-1185">Reference proteome</keyword>
<dbReference type="EMBL" id="JABBNB010000001">
    <property type="protein sequence ID" value="NMN99950.1"/>
    <property type="molecule type" value="Genomic_DNA"/>
</dbReference>
<dbReference type="GO" id="GO:0016787">
    <property type="term" value="F:hydrolase activity"/>
    <property type="evidence" value="ECO:0007669"/>
    <property type="project" value="UniProtKB-KW"/>
</dbReference>
<dbReference type="RefSeq" id="WP_170192427.1">
    <property type="nucleotide sequence ID" value="NZ_JABBNB010000001.1"/>
</dbReference>
<proteinExistence type="predicted"/>
<name>A0A848KUU1_9ACTN</name>
<keyword evidence="1" id="KW-0378">Hydrolase</keyword>
<dbReference type="SUPFAM" id="SSF53474">
    <property type="entry name" value="alpha/beta-Hydrolases"/>
    <property type="match status" value="1"/>
</dbReference>
<dbReference type="AlphaFoldDB" id="A0A848KUU1"/>
<accession>A0A848KUU1</accession>
<evidence type="ECO:0000313" key="1">
    <source>
        <dbReference type="EMBL" id="NMN99950.1"/>
    </source>
</evidence>
<organism evidence="1 2">
    <name type="scientific">Gordonia asplenii</name>
    <dbReference type="NCBI Taxonomy" id="2725283"/>
    <lineage>
        <taxon>Bacteria</taxon>
        <taxon>Bacillati</taxon>
        <taxon>Actinomycetota</taxon>
        <taxon>Actinomycetes</taxon>
        <taxon>Mycobacteriales</taxon>
        <taxon>Gordoniaceae</taxon>
        <taxon>Gordonia</taxon>
    </lineage>
</organism>
<evidence type="ECO:0000313" key="2">
    <source>
        <dbReference type="Proteomes" id="UP000550729"/>
    </source>
</evidence>
<gene>
    <name evidence="1" type="ORF">HH308_01825</name>
</gene>
<reference evidence="1 2" key="1">
    <citation type="submission" date="2020-04" db="EMBL/GenBank/DDBJ databases">
        <title>Gordonia sp. nov. TBRC 11910.</title>
        <authorList>
            <person name="Suriyachadkun C."/>
        </authorList>
    </citation>
    <scope>NUCLEOTIDE SEQUENCE [LARGE SCALE GENOMIC DNA]</scope>
    <source>
        <strain evidence="1 2">TBRC 11910</strain>
    </source>
</reference>
<comment type="caution">
    <text evidence="1">The sequence shown here is derived from an EMBL/GenBank/DDBJ whole genome shotgun (WGS) entry which is preliminary data.</text>
</comment>